<organism evidence="1 2">
    <name type="scientific">Paenibacillus anaericanus</name>
    <dbReference type="NCBI Taxonomy" id="170367"/>
    <lineage>
        <taxon>Bacteria</taxon>
        <taxon>Bacillati</taxon>
        <taxon>Bacillota</taxon>
        <taxon>Bacilli</taxon>
        <taxon>Bacillales</taxon>
        <taxon>Paenibacillaceae</taxon>
        <taxon>Paenibacillus</taxon>
    </lineage>
</organism>
<dbReference type="OrthoDB" id="2665147at2"/>
<dbReference type="EMBL" id="RZNY01000001">
    <property type="protein sequence ID" value="RUT48530.1"/>
    <property type="molecule type" value="Genomic_DNA"/>
</dbReference>
<comment type="caution">
    <text evidence="1">The sequence shown here is derived from an EMBL/GenBank/DDBJ whole genome shotgun (WGS) entry which is preliminary data.</text>
</comment>
<dbReference type="AlphaFoldDB" id="A0A3S1DVV1"/>
<proteinExistence type="predicted"/>
<dbReference type="Proteomes" id="UP000279446">
    <property type="component" value="Unassembled WGS sequence"/>
</dbReference>
<evidence type="ECO:0000313" key="2">
    <source>
        <dbReference type="Proteomes" id="UP000279446"/>
    </source>
</evidence>
<protein>
    <submittedName>
        <fullName evidence="1">Uncharacterized protein</fullName>
    </submittedName>
</protein>
<keyword evidence="2" id="KW-1185">Reference proteome</keyword>
<name>A0A3S1DVV1_9BACL</name>
<accession>A0A3S1DVV1</accession>
<sequence>MYYIKDAKFRRMAEFNGVPCAEIQVSPGAVDDPDLFVYVARDSSGTGYDIVRMVRSYADLEIDWFNNNLHDAYAVVSEENFGDHGWPEPAQQRKQFKENLLSNNDIVAKLEQYLT</sequence>
<dbReference type="RefSeq" id="WP_127190124.1">
    <property type="nucleotide sequence ID" value="NZ_RZNY01000001.1"/>
</dbReference>
<evidence type="ECO:0000313" key="1">
    <source>
        <dbReference type="EMBL" id="RUT48530.1"/>
    </source>
</evidence>
<gene>
    <name evidence="1" type="ORF">EJP82_00875</name>
</gene>
<reference evidence="1 2" key="1">
    <citation type="submission" date="2018-12" db="EMBL/GenBank/DDBJ databases">
        <authorList>
            <person name="Sun L."/>
            <person name="Chen Z."/>
        </authorList>
    </citation>
    <scope>NUCLEOTIDE SEQUENCE [LARGE SCALE GENOMIC DNA]</scope>
    <source>
        <strain evidence="1 2">DSM 15890</strain>
    </source>
</reference>